<keyword evidence="4 9" id="KW-0732">Signal</keyword>
<evidence type="ECO:0000256" key="1">
    <source>
        <dbReference type="ARBA" id="ARBA00004541"/>
    </source>
</evidence>
<feature type="signal peptide" evidence="9">
    <location>
        <begin position="1"/>
        <end position="22"/>
    </location>
</feature>
<dbReference type="AlphaFoldDB" id="A0A061EHN8"/>
<proteinExistence type="inferred from homology"/>
<dbReference type="HOGENOM" id="CLU_128969_2_0_1"/>
<evidence type="ECO:0000256" key="8">
    <source>
        <dbReference type="ARBA" id="ARBA00034484"/>
    </source>
</evidence>
<dbReference type="PANTHER" id="PTHR35293">
    <property type="entry name" value="EGG CELL-SECRETED PROTEIN 1.5"/>
    <property type="match status" value="1"/>
</dbReference>
<dbReference type="PANTHER" id="PTHR35293:SF10">
    <property type="entry name" value="EGG CELL-SECRETED PROTEIN 1.2-RELATED"/>
    <property type="match status" value="1"/>
</dbReference>
<dbReference type="InParanoid" id="A0A061EHN8"/>
<keyword evidence="12" id="KW-1185">Reference proteome</keyword>
<evidence type="ECO:0000256" key="2">
    <source>
        <dbReference type="ARBA" id="ARBA00004613"/>
    </source>
</evidence>
<keyword evidence="6" id="KW-0968">Cytoplasmic vesicle</keyword>
<dbReference type="InterPro" id="IPR044711">
    <property type="entry name" value="EC11-15"/>
</dbReference>
<comment type="subcellular location">
    <subcellularLocation>
        <location evidence="1">Cytoplasmic vesicle</location>
    </subcellularLocation>
    <subcellularLocation>
        <location evidence="2">Secreted</location>
    </subcellularLocation>
</comment>
<feature type="domain" description="Prolamin-like" evidence="10">
    <location>
        <begin position="50"/>
        <end position="113"/>
    </location>
</feature>
<feature type="chain" id="PRO_5001601174" description="Prolamin-like domain-containing protein" evidence="9">
    <location>
        <begin position="23"/>
        <end position="134"/>
    </location>
</feature>
<organism evidence="11 12">
    <name type="scientific">Theobroma cacao</name>
    <name type="common">Cacao</name>
    <name type="synonym">Cocoa</name>
    <dbReference type="NCBI Taxonomy" id="3641"/>
    <lineage>
        <taxon>Eukaryota</taxon>
        <taxon>Viridiplantae</taxon>
        <taxon>Streptophyta</taxon>
        <taxon>Embryophyta</taxon>
        <taxon>Tracheophyta</taxon>
        <taxon>Spermatophyta</taxon>
        <taxon>Magnoliopsida</taxon>
        <taxon>eudicotyledons</taxon>
        <taxon>Gunneridae</taxon>
        <taxon>Pentapetalae</taxon>
        <taxon>rosids</taxon>
        <taxon>malvids</taxon>
        <taxon>Malvales</taxon>
        <taxon>Malvaceae</taxon>
        <taxon>Byttnerioideae</taxon>
        <taxon>Theobroma</taxon>
    </lineage>
</organism>
<dbReference type="GO" id="GO:0031410">
    <property type="term" value="C:cytoplasmic vesicle"/>
    <property type="evidence" value="ECO:0007669"/>
    <property type="project" value="UniProtKB-SubCell"/>
</dbReference>
<keyword evidence="5" id="KW-0278">Fertilization</keyword>
<keyword evidence="3" id="KW-0964">Secreted</keyword>
<dbReference type="GO" id="GO:0005576">
    <property type="term" value="C:extracellular region"/>
    <property type="evidence" value="ECO:0000318"/>
    <property type="project" value="GO_Central"/>
</dbReference>
<dbReference type="Gramene" id="EOY04381">
    <property type="protein sequence ID" value="EOY04381"/>
    <property type="gene ID" value="TCM_019647"/>
</dbReference>
<reference evidence="11 12" key="1">
    <citation type="journal article" date="2013" name="Genome Biol.">
        <title>The genome sequence of the most widely cultivated cacao type and its use to identify candidate genes regulating pod color.</title>
        <authorList>
            <person name="Motamayor J.C."/>
            <person name="Mockaitis K."/>
            <person name="Schmutz J."/>
            <person name="Haiminen N."/>
            <person name="Iii D.L."/>
            <person name="Cornejo O."/>
            <person name="Findley S.D."/>
            <person name="Zheng P."/>
            <person name="Utro F."/>
            <person name="Royaert S."/>
            <person name="Saski C."/>
            <person name="Jenkins J."/>
            <person name="Podicheti R."/>
            <person name="Zhao M."/>
            <person name="Scheffler B.E."/>
            <person name="Stack J.C."/>
            <person name="Feltus F.A."/>
            <person name="Mustiga G.M."/>
            <person name="Amores F."/>
            <person name="Phillips W."/>
            <person name="Marelli J.P."/>
            <person name="May G.D."/>
            <person name="Shapiro H."/>
            <person name="Ma J."/>
            <person name="Bustamante C.D."/>
            <person name="Schnell R.J."/>
            <person name="Main D."/>
            <person name="Gilbert D."/>
            <person name="Parida L."/>
            <person name="Kuhn D.N."/>
        </authorList>
    </citation>
    <scope>NUCLEOTIDE SEQUENCE [LARGE SCALE GENOMIC DNA]</scope>
    <source>
        <strain evidence="12">cv. Matina 1-6</strain>
    </source>
</reference>
<gene>
    <name evidence="11" type="ORF">TCM_019647</name>
</gene>
<dbReference type="Pfam" id="PF05617">
    <property type="entry name" value="Prolamin_like"/>
    <property type="match status" value="1"/>
</dbReference>
<evidence type="ECO:0000313" key="12">
    <source>
        <dbReference type="Proteomes" id="UP000026915"/>
    </source>
</evidence>
<evidence type="ECO:0000256" key="5">
    <source>
        <dbReference type="ARBA" id="ARBA00023279"/>
    </source>
</evidence>
<evidence type="ECO:0000256" key="4">
    <source>
        <dbReference type="ARBA" id="ARBA00022729"/>
    </source>
</evidence>
<dbReference type="GO" id="GO:0031982">
    <property type="term" value="C:vesicle"/>
    <property type="evidence" value="ECO:0000318"/>
    <property type="project" value="GO_Central"/>
</dbReference>
<comment type="similarity">
    <text evidence="8">Belongs to the plant egg cell-secreted peptide family.</text>
</comment>
<evidence type="ECO:0000256" key="6">
    <source>
        <dbReference type="ARBA" id="ARBA00023329"/>
    </source>
</evidence>
<dbReference type="OMA" id="VITHHCW"/>
<dbReference type="GO" id="GO:0009567">
    <property type="term" value="P:double fertilization forming a zygote and endosperm"/>
    <property type="evidence" value="ECO:0000318"/>
    <property type="project" value="GO_Central"/>
</dbReference>
<accession>A0A061EHN8</accession>
<evidence type="ECO:0000256" key="3">
    <source>
        <dbReference type="ARBA" id="ARBA00022525"/>
    </source>
</evidence>
<dbReference type="Proteomes" id="UP000026915">
    <property type="component" value="Chromosome 4"/>
</dbReference>
<evidence type="ECO:0000256" key="9">
    <source>
        <dbReference type="SAM" id="SignalP"/>
    </source>
</evidence>
<dbReference type="InterPro" id="IPR008502">
    <property type="entry name" value="Prolamin-like"/>
</dbReference>
<dbReference type="GO" id="GO:2000008">
    <property type="term" value="P:regulation of protein localization to cell surface"/>
    <property type="evidence" value="ECO:0000318"/>
    <property type="project" value="GO_Central"/>
</dbReference>
<evidence type="ECO:0000256" key="7">
    <source>
        <dbReference type="ARBA" id="ARBA00034457"/>
    </source>
</evidence>
<sequence length="134" mass="14396">MVGNNVFLLLFMVCLSASGATATRELNSYSKAPGHNIAARLDEASLDSVNCWNVLHQLTPCGIEIVRFFINGRNGIIRDCCNAIQDMEQCEPGMFISLGFSYEEEKALISYCDASLGPAAAPLAGSPLSAEAYI</sequence>
<evidence type="ECO:0000259" key="10">
    <source>
        <dbReference type="Pfam" id="PF05617"/>
    </source>
</evidence>
<comment type="function">
    <text evidence="7">Involved in the regulation of gamete interactions during the double fertilization and to prevent multiple-pollen tube attraction; mediates the redistribution of the gamete fusogen HAP2/GCS1 to the cell surface after secretion upon sperm arrival.</text>
</comment>
<dbReference type="GO" id="GO:0080155">
    <property type="term" value="P:regulation of double fertilization forming a zygote and endosperm"/>
    <property type="evidence" value="ECO:0000318"/>
    <property type="project" value="GO_Central"/>
</dbReference>
<dbReference type="EMBL" id="CM001882">
    <property type="protein sequence ID" value="EOY04381.1"/>
    <property type="molecule type" value="Genomic_DNA"/>
</dbReference>
<dbReference type="STRING" id="3641.A0A061EHN8"/>
<name>A0A061EHN8_THECC</name>
<evidence type="ECO:0000313" key="11">
    <source>
        <dbReference type="EMBL" id="EOY04381.1"/>
    </source>
</evidence>
<protein>
    <recommendedName>
        <fullName evidence="10">Prolamin-like domain-containing protein</fullName>
    </recommendedName>
</protein>